<protein>
    <submittedName>
        <fullName evidence="7">Integrase</fullName>
    </submittedName>
</protein>
<gene>
    <name evidence="7" type="ORF">MSMAP_1073</name>
</gene>
<evidence type="ECO:0000313" key="7">
    <source>
        <dbReference type="EMBL" id="AKB61058.1"/>
    </source>
</evidence>
<dbReference type="RefSeq" id="WP_048043054.1">
    <property type="nucleotide sequence ID" value="NZ_CP009511.1"/>
</dbReference>
<dbReference type="HOGENOM" id="CLU_027562_2_2_2"/>
<dbReference type="GO" id="GO:0006310">
    <property type="term" value="P:DNA recombination"/>
    <property type="evidence" value="ECO:0007669"/>
    <property type="project" value="UniProtKB-KW"/>
</dbReference>
<keyword evidence="2 4" id="KW-0238">DNA-binding</keyword>
<keyword evidence="1" id="KW-0229">DNA integration</keyword>
<dbReference type="GeneID" id="24864227"/>
<evidence type="ECO:0000256" key="4">
    <source>
        <dbReference type="PROSITE-ProRule" id="PRU01248"/>
    </source>
</evidence>
<reference evidence="7 8" key="1">
    <citation type="submission" date="2014-07" db="EMBL/GenBank/DDBJ databases">
        <title>Methanogenic archaea and the global carbon cycle.</title>
        <authorList>
            <person name="Henriksen J.R."/>
            <person name="Luke J."/>
            <person name="Reinhart S."/>
            <person name="Benedict M.N."/>
            <person name="Youngblut N.D."/>
            <person name="Metcalf M.E."/>
            <person name="Whitaker R.J."/>
            <person name="Metcalf W.W."/>
        </authorList>
    </citation>
    <scope>NUCLEOTIDE SEQUENCE [LARGE SCALE GENOMIC DNA]</scope>
    <source>
        <strain evidence="7 8">SarPi</strain>
    </source>
</reference>
<dbReference type="PROSITE" id="PS51900">
    <property type="entry name" value="CB"/>
    <property type="match status" value="1"/>
</dbReference>
<dbReference type="CDD" id="cd00397">
    <property type="entry name" value="DNA_BRE_C"/>
    <property type="match status" value="1"/>
</dbReference>
<dbReference type="InterPro" id="IPR010998">
    <property type="entry name" value="Integrase_recombinase_N"/>
</dbReference>
<dbReference type="GO" id="GO:0015074">
    <property type="term" value="P:DNA integration"/>
    <property type="evidence" value="ECO:0007669"/>
    <property type="project" value="UniProtKB-KW"/>
</dbReference>
<dbReference type="InterPro" id="IPR004107">
    <property type="entry name" value="Integrase_SAM-like_N"/>
</dbReference>
<dbReference type="PANTHER" id="PTHR30349:SF87">
    <property type="entry name" value="TRANSPOSASE A"/>
    <property type="match status" value="1"/>
</dbReference>
<keyword evidence="3" id="KW-0233">DNA recombination</keyword>
<evidence type="ECO:0000256" key="3">
    <source>
        <dbReference type="ARBA" id="ARBA00023172"/>
    </source>
</evidence>
<dbReference type="InterPro" id="IPR044068">
    <property type="entry name" value="CB"/>
</dbReference>
<dbReference type="InterPro" id="IPR050090">
    <property type="entry name" value="Tyrosine_recombinase_XerCD"/>
</dbReference>
<evidence type="ECO:0000256" key="2">
    <source>
        <dbReference type="ARBA" id="ARBA00023125"/>
    </source>
</evidence>
<dbReference type="AlphaFoldDB" id="A0A0E3R7N2"/>
<dbReference type="PROSITE" id="PS51898">
    <property type="entry name" value="TYR_RECOMBINASE"/>
    <property type="match status" value="1"/>
</dbReference>
<dbReference type="GO" id="GO:0003677">
    <property type="term" value="F:DNA binding"/>
    <property type="evidence" value="ECO:0007669"/>
    <property type="project" value="UniProtKB-UniRule"/>
</dbReference>
<dbReference type="PANTHER" id="PTHR30349">
    <property type="entry name" value="PHAGE INTEGRASE-RELATED"/>
    <property type="match status" value="1"/>
</dbReference>
<feature type="domain" description="Core-binding (CB)" evidence="6">
    <location>
        <begin position="9"/>
        <end position="90"/>
    </location>
</feature>
<dbReference type="Gene3D" id="1.10.443.10">
    <property type="entry name" value="Intergrase catalytic core"/>
    <property type="match status" value="1"/>
</dbReference>
<dbReference type="Pfam" id="PF02899">
    <property type="entry name" value="Phage_int_SAM_1"/>
    <property type="match status" value="1"/>
</dbReference>
<dbReference type="Gene3D" id="1.10.150.130">
    <property type="match status" value="1"/>
</dbReference>
<dbReference type="SUPFAM" id="SSF56349">
    <property type="entry name" value="DNA breaking-rejoining enzymes"/>
    <property type="match status" value="1"/>
</dbReference>
<dbReference type="Pfam" id="PF00589">
    <property type="entry name" value="Phage_integrase"/>
    <property type="match status" value="1"/>
</dbReference>
<dbReference type="InterPro" id="IPR011010">
    <property type="entry name" value="DNA_brk_join_enz"/>
</dbReference>
<dbReference type="EMBL" id="CP009511">
    <property type="protein sequence ID" value="AKB61058.1"/>
    <property type="molecule type" value="Genomic_DNA"/>
</dbReference>
<dbReference type="InterPro" id="IPR013762">
    <property type="entry name" value="Integrase-like_cat_sf"/>
</dbReference>
<evidence type="ECO:0000259" key="5">
    <source>
        <dbReference type="PROSITE" id="PS51898"/>
    </source>
</evidence>
<dbReference type="InterPro" id="IPR002104">
    <property type="entry name" value="Integrase_catalytic"/>
</dbReference>
<proteinExistence type="predicted"/>
<dbReference type="PATRIC" id="fig|1434115.4.peg.1341"/>
<evidence type="ECO:0000256" key="1">
    <source>
        <dbReference type="ARBA" id="ARBA00022908"/>
    </source>
</evidence>
<organism evidence="7 8">
    <name type="scientific">Methanosarcina mazei SarPi</name>
    <dbReference type="NCBI Taxonomy" id="1434115"/>
    <lineage>
        <taxon>Archaea</taxon>
        <taxon>Methanobacteriati</taxon>
        <taxon>Methanobacteriota</taxon>
        <taxon>Stenosarchaea group</taxon>
        <taxon>Methanomicrobia</taxon>
        <taxon>Methanosarcinales</taxon>
        <taxon>Methanosarcinaceae</taxon>
        <taxon>Methanosarcina</taxon>
    </lineage>
</organism>
<accession>A0A0E3R7N2</accession>
<sequence length="378" mass="43467">MKNPPEFTGKNREIVDNYIRYAILAGKKEKSILGEQWRLKAFVEFMKNKPLDTVEKKDIENFIIHRKETCSETTVHNNFLTLRTFFQWLKPNNDFFKRIKSRQPKNNLPVDEVLLPGDILTLRDAANNQRDRALVMVLWDSATRKGELLNINIGHIQPDKYGATVIVDGKTGKRRIRLIDSVPDLQLYLNIHPLRDDPSAPLFITDRKYNGNYRRLNEQTVNNMLNSLADKAGIKKKVYPHAFRHGRLTDLAKRGFNEMELRIFAGWTKESNMPATYLHLSGADIEKKLLAKNGIIEDDSKEREEELKPANCPRCKTKNPVGAKYCMTCSLVLDQATAIEMEKGSNDLDRDLVAAMANDELKEKLKQEIIAEMLKKLS</sequence>
<dbReference type="Proteomes" id="UP000033116">
    <property type="component" value="Chromosome"/>
</dbReference>
<feature type="domain" description="Tyr recombinase" evidence="5">
    <location>
        <begin position="103"/>
        <end position="290"/>
    </location>
</feature>
<evidence type="ECO:0000259" key="6">
    <source>
        <dbReference type="PROSITE" id="PS51900"/>
    </source>
</evidence>
<evidence type="ECO:0000313" key="8">
    <source>
        <dbReference type="Proteomes" id="UP000033116"/>
    </source>
</evidence>
<name>A0A0E3R7N2_METMZ</name>